<protein>
    <submittedName>
        <fullName evidence="3">Transcriptional regulator with XRE-family HTH domain</fullName>
    </submittedName>
</protein>
<dbReference type="SMART" id="SM00530">
    <property type="entry name" value="HTH_XRE"/>
    <property type="match status" value="1"/>
</dbReference>
<dbReference type="CDD" id="cd00093">
    <property type="entry name" value="HTH_XRE"/>
    <property type="match status" value="1"/>
</dbReference>
<proteinExistence type="predicted"/>
<reference evidence="3 4" key="1">
    <citation type="submission" date="2023-07" db="EMBL/GenBank/DDBJ databases">
        <title>Sorghum-associated microbial communities from plants grown in Nebraska, USA.</title>
        <authorList>
            <person name="Schachtman D."/>
        </authorList>
    </citation>
    <scope>NUCLEOTIDE SEQUENCE [LARGE SCALE GENOMIC DNA]</scope>
    <source>
        <strain evidence="3 4">4099</strain>
    </source>
</reference>
<dbReference type="InterPro" id="IPR010982">
    <property type="entry name" value="Lambda_DNA-bd_dom_sf"/>
</dbReference>
<evidence type="ECO:0000313" key="3">
    <source>
        <dbReference type="EMBL" id="MDR7193368.1"/>
    </source>
</evidence>
<evidence type="ECO:0000259" key="2">
    <source>
        <dbReference type="PROSITE" id="PS50943"/>
    </source>
</evidence>
<accession>A0ABU1XX86</accession>
<dbReference type="SUPFAM" id="SSF47413">
    <property type="entry name" value="lambda repressor-like DNA-binding domains"/>
    <property type="match status" value="1"/>
</dbReference>
<dbReference type="PANTHER" id="PTHR46558:SF11">
    <property type="entry name" value="HTH-TYPE TRANSCRIPTIONAL REGULATOR XRE"/>
    <property type="match status" value="1"/>
</dbReference>
<name>A0ABU1XX86_9GAMM</name>
<dbReference type="Proteomes" id="UP001256588">
    <property type="component" value="Unassembled WGS sequence"/>
</dbReference>
<dbReference type="Gene3D" id="1.10.260.40">
    <property type="entry name" value="lambda repressor-like DNA-binding domains"/>
    <property type="match status" value="1"/>
</dbReference>
<comment type="caution">
    <text evidence="3">The sequence shown here is derived from an EMBL/GenBank/DDBJ whole genome shotgun (WGS) entry which is preliminary data.</text>
</comment>
<feature type="domain" description="HTH cro/C1-type" evidence="2">
    <location>
        <begin position="8"/>
        <end position="62"/>
    </location>
</feature>
<organism evidence="3 4">
    <name type="scientific">Luteimonas terrae</name>
    <dbReference type="NCBI Taxonomy" id="1530191"/>
    <lineage>
        <taxon>Bacteria</taxon>
        <taxon>Pseudomonadati</taxon>
        <taxon>Pseudomonadota</taxon>
        <taxon>Gammaproteobacteria</taxon>
        <taxon>Lysobacterales</taxon>
        <taxon>Lysobacteraceae</taxon>
        <taxon>Luteimonas</taxon>
    </lineage>
</organism>
<dbReference type="PANTHER" id="PTHR46558">
    <property type="entry name" value="TRACRIPTIONAL REGULATORY PROTEIN-RELATED-RELATED"/>
    <property type="match status" value="1"/>
</dbReference>
<sequence length="122" mass="13482">MNTFGDRMRAARKALGKTQDVIADEIEVTKSAVSAWETNREKPGFDKLPRLRAALETSLDELVCGDAAAARLAQQATAIAEGRMEYRQPDSKAAISPEETRLLRLWRELDAGKRTALLKLLG</sequence>
<dbReference type="InterPro" id="IPR001387">
    <property type="entry name" value="Cro/C1-type_HTH"/>
</dbReference>
<dbReference type="EMBL" id="JAVDWO010000007">
    <property type="protein sequence ID" value="MDR7193368.1"/>
    <property type="molecule type" value="Genomic_DNA"/>
</dbReference>
<evidence type="ECO:0000313" key="4">
    <source>
        <dbReference type="Proteomes" id="UP001256588"/>
    </source>
</evidence>
<gene>
    <name evidence="3" type="ORF">J2W68_002102</name>
</gene>
<dbReference type="PROSITE" id="PS50943">
    <property type="entry name" value="HTH_CROC1"/>
    <property type="match status" value="1"/>
</dbReference>
<evidence type="ECO:0000256" key="1">
    <source>
        <dbReference type="ARBA" id="ARBA00023125"/>
    </source>
</evidence>
<keyword evidence="1" id="KW-0238">DNA-binding</keyword>
<keyword evidence="4" id="KW-1185">Reference proteome</keyword>
<dbReference type="Pfam" id="PF01381">
    <property type="entry name" value="HTH_3"/>
    <property type="match status" value="1"/>
</dbReference>